<evidence type="ECO:0000313" key="1">
    <source>
        <dbReference type="EMBL" id="GID42836.1"/>
    </source>
</evidence>
<organism evidence="1">
    <name type="scientific">Actinoplanes campanulatus</name>
    <dbReference type="NCBI Taxonomy" id="113559"/>
    <lineage>
        <taxon>Bacteria</taxon>
        <taxon>Bacillati</taxon>
        <taxon>Actinomycetota</taxon>
        <taxon>Actinomycetes</taxon>
        <taxon>Micromonosporales</taxon>
        <taxon>Micromonosporaceae</taxon>
        <taxon>Actinoplanes</taxon>
    </lineage>
</organism>
<dbReference type="RefSeq" id="WP_204293444.1">
    <property type="nucleotide sequence ID" value="NZ_BAAAGQ010000008.1"/>
</dbReference>
<accession>A0ABQ3WAE5</accession>
<gene>
    <name evidence="1" type="ORF">Aca07nite_01110</name>
</gene>
<proteinExistence type="predicted"/>
<reference evidence="1" key="1">
    <citation type="submission" date="2021-01" db="EMBL/GenBank/DDBJ databases">
        <title>Whole genome shotgun sequence of Actinoplanes capillaceus NBRC 16408.</title>
        <authorList>
            <person name="Komaki H."/>
            <person name="Tamura T."/>
        </authorList>
    </citation>
    <scope>NUCLEOTIDE SEQUENCE [LARGE SCALE GENOMIC DNA]</scope>
    <source>
        <strain evidence="1">NBRC 16408</strain>
    </source>
</reference>
<protein>
    <submittedName>
        <fullName evidence="1">Uncharacterized protein</fullName>
    </submittedName>
</protein>
<dbReference type="EMBL" id="BOMF01000001">
    <property type="protein sequence ID" value="GID42836.1"/>
    <property type="molecule type" value="Genomic_DNA"/>
</dbReference>
<name>A0ABQ3WAE5_9ACTN</name>
<sequence>MELAGVQRTLSPVLKAKALDNRPPAPILGDVCAERVMRRLDPGYDKGRFRAAGRYS</sequence>
<comment type="caution">
    <text evidence="1">The sequence shown here is derived from an EMBL/GenBank/DDBJ whole genome shotgun (WGS) entry which is preliminary data.</text>
</comment>